<keyword evidence="2" id="KW-1185">Reference proteome</keyword>
<proteinExistence type="predicted"/>
<dbReference type="Proteomes" id="UP000445000">
    <property type="component" value="Unassembled WGS sequence"/>
</dbReference>
<sequence length="106" mass="11690">MLTVVLGRSNADAGTLQNHPHPLCEDSNMADAKIVSVTIGPMPRTLPEGMGDPMPKVHAYFDDGTDEVLFHYYPDEISLTESEFIGLTALEAKALRRLKDVSYLRS</sequence>
<dbReference type="EMBL" id="BLJN01000001">
    <property type="protein sequence ID" value="GFE79154.1"/>
    <property type="molecule type" value="Genomic_DNA"/>
</dbReference>
<evidence type="ECO:0000313" key="2">
    <source>
        <dbReference type="Proteomes" id="UP000445000"/>
    </source>
</evidence>
<organism evidence="1 2">
    <name type="scientific">Steroidobacter agaridevorans</name>
    <dbReference type="NCBI Taxonomy" id="2695856"/>
    <lineage>
        <taxon>Bacteria</taxon>
        <taxon>Pseudomonadati</taxon>
        <taxon>Pseudomonadota</taxon>
        <taxon>Gammaproteobacteria</taxon>
        <taxon>Steroidobacterales</taxon>
        <taxon>Steroidobacteraceae</taxon>
        <taxon>Steroidobacter</taxon>
    </lineage>
</organism>
<name>A0A829Y7A8_9GAMM</name>
<accession>A0A829Y7A8</accession>
<gene>
    <name evidence="1" type="ORF">GCM10011487_11540</name>
</gene>
<comment type="caution">
    <text evidence="1">The sequence shown here is derived from an EMBL/GenBank/DDBJ whole genome shotgun (WGS) entry which is preliminary data.</text>
</comment>
<protein>
    <submittedName>
        <fullName evidence="1">Uncharacterized protein</fullName>
    </submittedName>
</protein>
<evidence type="ECO:0000313" key="1">
    <source>
        <dbReference type="EMBL" id="GFE79154.1"/>
    </source>
</evidence>
<reference evidence="2" key="1">
    <citation type="submission" date="2020-01" db="EMBL/GenBank/DDBJ databases">
        <title>'Steroidobacter agaridevorans' sp. nov., agar-degrading bacteria isolated from rhizosphere soils.</title>
        <authorList>
            <person name="Ikenaga M."/>
            <person name="Kataoka M."/>
            <person name="Murouchi A."/>
            <person name="Katsuragi S."/>
            <person name="Sakai M."/>
        </authorList>
    </citation>
    <scope>NUCLEOTIDE SEQUENCE [LARGE SCALE GENOMIC DNA]</scope>
    <source>
        <strain evidence="2">YU21-B</strain>
    </source>
</reference>
<dbReference type="AlphaFoldDB" id="A0A829Y7A8"/>